<dbReference type="SMART" id="SM00710">
    <property type="entry name" value="PbH1"/>
    <property type="match status" value="7"/>
</dbReference>
<evidence type="ECO:0000256" key="1">
    <source>
        <dbReference type="SAM" id="SignalP"/>
    </source>
</evidence>
<dbReference type="SUPFAM" id="SSF51126">
    <property type="entry name" value="Pectin lyase-like"/>
    <property type="match status" value="1"/>
</dbReference>
<name>A0A2W7CBF4_9HYPH</name>
<dbReference type="InterPro" id="IPR012334">
    <property type="entry name" value="Pectin_lyas_fold"/>
</dbReference>
<dbReference type="AlphaFoldDB" id="A0A2W7CBF4"/>
<feature type="chain" id="PRO_5015943101" description="Right handed beta helix domain-containing protein" evidence="1">
    <location>
        <begin position="29"/>
        <end position="325"/>
    </location>
</feature>
<dbReference type="InterPro" id="IPR039448">
    <property type="entry name" value="Beta_helix"/>
</dbReference>
<proteinExistence type="predicted"/>
<evidence type="ECO:0000313" key="3">
    <source>
        <dbReference type="EMBL" id="PZV40294.1"/>
    </source>
</evidence>
<sequence length="325" mass="32057">MKIVRFFLSLAVLALASAFLIAPASAQATRTWVSGVGDDANPCSRTAPCKTFAGAISKTAVSGEINCIDPGGFGGVTITKSITIDCRNTEAGVLVSGTNAIIVNAPAGAAVHLRGLDIFGVGTGLDGVRMVGQGQLHIEDCNIERFASNGVEFLPTANSELYITNTRIAEAGAEGVLIKTTGAVGINAILSKVEITNSGSGILVDGTGNTVAMNMTLTGSLISGNTGNGVAIKSIAAASPVRATIVGNTISANAGTGVNANGAAASGNGSAIAFLGGSTVFGNVTGVSNTGSGAVQSFKNNMISGNVADGTPLTAFPGPGGTPLQ</sequence>
<reference evidence="4" key="1">
    <citation type="submission" date="2017-03" db="EMBL/GenBank/DDBJ databases">
        <authorList>
            <person name="Safronova V.I."/>
            <person name="Sazanova A.L."/>
            <person name="Chirak E.R."/>
        </authorList>
    </citation>
    <scope>NUCLEOTIDE SEQUENCE [LARGE SCALE GENOMIC DNA]</scope>
    <source>
        <strain evidence="4">Ach-343</strain>
    </source>
</reference>
<evidence type="ECO:0000313" key="4">
    <source>
        <dbReference type="Proteomes" id="UP000248616"/>
    </source>
</evidence>
<dbReference type="OrthoDB" id="5498325at2"/>
<feature type="signal peptide" evidence="1">
    <location>
        <begin position="1"/>
        <end position="28"/>
    </location>
</feature>
<feature type="domain" description="Right handed beta helix" evidence="2">
    <location>
        <begin position="127"/>
        <end position="303"/>
    </location>
</feature>
<protein>
    <recommendedName>
        <fullName evidence="2">Right handed beta helix domain-containing protein</fullName>
    </recommendedName>
</protein>
<organism evidence="3 4">
    <name type="scientific">Mesorhizobium kowhaii</name>
    <dbReference type="NCBI Taxonomy" id="1300272"/>
    <lineage>
        <taxon>Bacteria</taxon>
        <taxon>Pseudomonadati</taxon>
        <taxon>Pseudomonadota</taxon>
        <taxon>Alphaproteobacteria</taxon>
        <taxon>Hyphomicrobiales</taxon>
        <taxon>Phyllobacteriaceae</taxon>
        <taxon>Mesorhizobium</taxon>
    </lineage>
</organism>
<dbReference type="Gene3D" id="2.160.20.10">
    <property type="entry name" value="Single-stranded right-handed beta-helix, Pectin lyase-like"/>
    <property type="match status" value="1"/>
</dbReference>
<dbReference type="EMBL" id="MZXV01000010">
    <property type="protein sequence ID" value="PZV40294.1"/>
    <property type="molecule type" value="Genomic_DNA"/>
</dbReference>
<dbReference type="InterPro" id="IPR006626">
    <property type="entry name" value="PbH1"/>
</dbReference>
<gene>
    <name evidence="3" type="ORF">B5V02_01730</name>
</gene>
<dbReference type="Pfam" id="PF13229">
    <property type="entry name" value="Beta_helix"/>
    <property type="match status" value="1"/>
</dbReference>
<accession>A0A2W7CBF4</accession>
<evidence type="ECO:0000259" key="2">
    <source>
        <dbReference type="Pfam" id="PF13229"/>
    </source>
</evidence>
<keyword evidence="4" id="KW-1185">Reference proteome</keyword>
<comment type="caution">
    <text evidence="3">The sequence shown here is derived from an EMBL/GenBank/DDBJ whole genome shotgun (WGS) entry which is preliminary data.</text>
</comment>
<keyword evidence="1" id="KW-0732">Signal</keyword>
<dbReference type="Proteomes" id="UP000248616">
    <property type="component" value="Unassembled WGS sequence"/>
</dbReference>
<dbReference type="InterPro" id="IPR011050">
    <property type="entry name" value="Pectin_lyase_fold/virulence"/>
</dbReference>